<dbReference type="EMBL" id="JAYMYQ010000006">
    <property type="protein sequence ID" value="KAK7324294.1"/>
    <property type="molecule type" value="Genomic_DNA"/>
</dbReference>
<evidence type="ECO:0000256" key="1">
    <source>
        <dbReference type="SAM" id="MobiDB-lite"/>
    </source>
</evidence>
<evidence type="ECO:0000313" key="3">
    <source>
        <dbReference type="Proteomes" id="UP001367508"/>
    </source>
</evidence>
<reference evidence="2 3" key="1">
    <citation type="submission" date="2024-01" db="EMBL/GenBank/DDBJ databases">
        <title>The genomes of 5 underutilized Papilionoideae crops provide insights into root nodulation and disease resistanc.</title>
        <authorList>
            <person name="Jiang F."/>
        </authorList>
    </citation>
    <scope>NUCLEOTIDE SEQUENCE [LARGE SCALE GENOMIC DNA]</scope>
    <source>
        <strain evidence="2">LVBAO_FW01</strain>
        <tissue evidence="2">Leaves</tissue>
    </source>
</reference>
<comment type="caution">
    <text evidence="2">The sequence shown here is derived from an EMBL/GenBank/DDBJ whole genome shotgun (WGS) entry which is preliminary data.</text>
</comment>
<feature type="region of interest" description="Disordered" evidence="1">
    <location>
        <begin position="126"/>
        <end position="163"/>
    </location>
</feature>
<accession>A0AAN9KYJ6</accession>
<name>A0AAN9KYJ6_CANGL</name>
<keyword evidence="3" id="KW-1185">Reference proteome</keyword>
<protein>
    <submittedName>
        <fullName evidence="2">Uncharacterized protein</fullName>
    </submittedName>
</protein>
<organism evidence="2 3">
    <name type="scientific">Canavalia gladiata</name>
    <name type="common">Sword bean</name>
    <name type="synonym">Dolichos gladiatus</name>
    <dbReference type="NCBI Taxonomy" id="3824"/>
    <lineage>
        <taxon>Eukaryota</taxon>
        <taxon>Viridiplantae</taxon>
        <taxon>Streptophyta</taxon>
        <taxon>Embryophyta</taxon>
        <taxon>Tracheophyta</taxon>
        <taxon>Spermatophyta</taxon>
        <taxon>Magnoliopsida</taxon>
        <taxon>eudicotyledons</taxon>
        <taxon>Gunneridae</taxon>
        <taxon>Pentapetalae</taxon>
        <taxon>rosids</taxon>
        <taxon>fabids</taxon>
        <taxon>Fabales</taxon>
        <taxon>Fabaceae</taxon>
        <taxon>Papilionoideae</taxon>
        <taxon>50 kb inversion clade</taxon>
        <taxon>NPAAA clade</taxon>
        <taxon>indigoferoid/millettioid clade</taxon>
        <taxon>Phaseoleae</taxon>
        <taxon>Canavalia</taxon>
    </lineage>
</organism>
<proteinExistence type="predicted"/>
<dbReference type="AlphaFoldDB" id="A0AAN9KYJ6"/>
<gene>
    <name evidence="2" type="ORF">VNO77_27827</name>
</gene>
<sequence length="163" mass="18440">MHGSYMIVRPTSSLPVMINPQLAPILCFPMALHVEKFMVYDMSSPHDGPCLVFCYAVFSPPPSRCCIYVCFNKWLRAPIRLKDYICDRPAVLPLRHAKINSFFPRSQPPKKASSCMHLPLPLEPLLDPSKNLHTPAPEKSPEPRGFPPLYAKPLSQEISKNQN</sequence>
<evidence type="ECO:0000313" key="2">
    <source>
        <dbReference type="EMBL" id="KAK7324294.1"/>
    </source>
</evidence>
<dbReference type="Proteomes" id="UP001367508">
    <property type="component" value="Unassembled WGS sequence"/>
</dbReference>